<evidence type="ECO:0000313" key="2">
    <source>
        <dbReference type="EMBL" id="CAD2205429.1"/>
    </source>
</evidence>
<reference evidence="2 3" key="1">
    <citation type="submission" date="2020-08" db="EMBL/GenBank/DDBJ databases">
        <authorList>
            <person name="Koutsovoulos G."/>
            <person name="Danchin GJ E."/>
        </authorList>
    </citation>
    <scope>NUCLEOTIDE SEQUENCE [LARGE SCALE GENOMIC DNA]</scope>
</reference>
<protein>
    <submittedName>
        <fullName evidence="2">Uncharacterized protein</fullName>
    </submittedName>
</protein>
<keyword evidence="1" id="KW-0732">Signal</keyword>
<evidence type="ECO:0000256" key="1">
    <source>
        <dbReference type="SAM" id="SignalP"/>
    </source>
</evidence>
<gene>
    <name evidence="2" type="ORF">MENT_LOCUS59239</name>
</gene>
<comment type="caution">
    <text evidence="2">The sequence shown here is derived from an EMBL/GenBank/DDBJ whole genome shotgun (WGS) entry which is preliminary data.</text>
</comment>
<organism evidence="2 3">
    <name type="scientific">Meloidogyne enterolobii</name>
    <name type="common">Root-knot nematode worm</name>
    <name type="synonym">Meloidogyne mayaguensis</name>
    <dbReference type="NCBI Taxonomy" id="390850"/>
    <lineage>
        <taxon>Eukaryota</taxon>
        <taxon>Metazoa</taxon>
        <taxon>Ecdysozoa</taxon>
        <taxon>Nematoda</taxon>
        <taxon>Chromadorea</taxon>
        <taxon>Rhabditida</taxon>
        <taxon>Tylenchina</taxon>
        <taxon>Tylenchomorpha</taxon>
        <taxon>Tylenchoidea</taxon>
        <taxon>Meloidogynidae</taxon>
        <taxon>Meloidogyninae</taxon>
        <taxon>Meloidogyne</taxon>
    </lineage>
</organism>
<sequence>MKLILRVCIQMCLIALVFSDAKRPEHPQKCGDEYDDECPPGYICDYNVYVKVKPSTTTTTKKPTPPKPSKIMLNNLITFIFQHNVVGLKISIVTVTSVFSHSIVTRVNTAISLQHDHQQQHPSLHVVRMIMAVHLDISATTKFVFLFQRLQH</sequence>
<evidence type="ECO:0000313" key="3">
    <source>
        <dbReference type="Proteomes" id="UP000580250"/>
    </source>
</evidence>
<feature type="chain" id="PRO_5027742931" evidence="1">
    <location>
        <begin position="20"/>
        <end position="152"/>
    </location>
</feature>
<proteinExistence type="predicted"/>
<dbReference type="Proteomes" id="UP000580250">
    <property type="component" value="Unassembled WGS sequence"/>
</dbReference>
<feature type="signal peptide" evidence="1">
    <location>
        <begin position="1"/>
        <end position="19"/>
    </location>
</feature>
<name>A0A6V7Y1D4_MELEN</name>
<dbReference type="AlphaFoldDB" id="A0A6V7Y1D4"/>
<accession>A0A6V7Y1D4</accession>
<dbReference type="EMBL" id="CAJEWN010002825">
    <property type="protein sequence ID" value="CAD2205429.1"/>
    <property type="molecule type" value="Genomic_DNA"/>
</dbReference>